<name>A0A7W9EUE3_9SPHN</name>
<comment type="caution">
    <text evidence="1">The sequence shown here is derived from an EMBL/GenBank/DDBJ whole genome shotgun (WGS) entry which is preliminary data.</text>
</comment>
<reference evidence="1 2" key="1">
    <citation type="submission" date="2020-08" db="EMBL/GenBank/DDBJ databases">
        <title>Genomic Encyclopedia of Type Strains, Phase IV (KMG-IV): sequencing the most valuable type-strain genomes for metagenomic binning, comparative biology and taxonomic classification.</title>
        <authorList>
            <person name="Goeker M."/>
        </authorList>
    </citation>
    <scope>NUCLEOTIDE SEQUENCE [LARGE SCALE GENOMIC DNA]</scope>
    <source>
        <strain evidence="1 2">DSM 100044</strain>
    </source>
</reference>
<accession>A0A7W9EUE3</accession>
<proteinExistence type="predicted"/>
<dbReference type="Proteomes" id="UP000546200">
    <property type="component" value="Unassembled WGS sequence"/>
</dbReference>
<evidence type="ECO:0000313" key="1">
    <source>
        <dbReference type="EMBL" id="MBB5715101.1"/>
    </source>
</evidence>
<gene>
    <name evidence="1" type="ORF">FHS94_001942</name>
</gene>
<evidence type="ECO:0000313" key="2">
    <source>
        <dbReference type="Proteomes" id="UP000546200"/>
    </source>
</evidence>
<dbReference type="PANTHER" id="PTHR33606">
    <property type="entry name" value="PROTEIN YCII"/>
    <property type="match status" value="1"/>
</dbReference>
<dbReference type="EMBL" id="JACIJK010000005">
    <property type="protein sequence ID" value="MBB5715101.1"/>
    <property type="molecule type" value="Genomic_DNA"/>
</dbReference>
<dbReference type="RefSeq" id="WP_184057083.1">
    <property type="nucleotide sequence ID" value="NZ_JACIJK010000005.1"/>
</dbReference>
<dbReference type="AlphaFoldDB" id="A0A7W9EUE3"/>
<dbReference type="NCBIfam" id="NF009508">
    <property type="entry name" value="PRK12866.1"/>
    <property type="match status" value="1"/>
</dbReference>
<organism evidence="1 2">
    <name type="scientific">Sphingomonas aerophila</name>
    <dbReference type="NCBI Taxonomy" id="1344948"/>
    <lineage>
        <taxon>Bacteria</taxon>
        <taxon>Pseudomonadati</taxon>
        <taxon>Pseudomonadota</taxon>
        <taxon>Alphaproteobacteria</taxon>
        <taxon>Sphingomonadales</taxon>
        <taxon>Sphingomonadaceae</taxon>
        <taxon>Sphingomonas</taxon>
    </lineage>
</organism>
<sequence>MHWLFRYALAPDYLERRAHYRDEHLRLAWTAVDGGDLILGGAAGEPVEEALLLFATREGAEAFAAADPYVTNGLATGWRVLPWRTVVGERAADPVHPANAPAGPPLGSN</sequence>
<keyword evidence="2" id="KW-1185">Reference proteome</keyword>
<dbReference type="Gene3D" id="3.30.70.1060">
    <property type="entry name" value="Dimeric alpha+beta barrel"/>
    <property type="match status" value="1"/>
</dbReference>
<dbReference type="InterPro" id="IPR011008">
    <property type="entry name" value="Dimeric_a/b-barrel"/>
</dbReference>
<evidence type="ECO:0008006" key="3">
    <source>
        <dbReference type="Google" id="ProtNLM"/>
    </source>
</evidence>
<dbReference type="PANTHER" id="PTHR33606:SF3">
    <property type="entry name" value="PROTEIN YCII"/>
    <property type="match status" value="1"/>
</dbReference>
<dbReference type="SUPFAM" id="SSF54909">
    <property type="entry name" value="Dimeric alpha+beta barrel"/>
    <property type="match status" value="1"/>
</dbReference>
<protein>
    <recommendedName>
        <fullName evidence="3">YCII-related domain-containing protein</fullName>
    </recommendedName>
</protein>
<dbReference type="InterPro" id="IPR051807">
    <property type="entry name" value="Sec-metab_biosynth-assoc"/>
</dbReference>